<accession>A0A5N6U1C7</accession>
<dbReference type="OrthoDB" id="4828117at2759"/>
<feature type="region of interest" description="Disordered" evidence="1">
    <location>
        <begin position="63"/>
        <end position="103"/>
    </location>
</feature>
<dbReference type="AlphaFoldDB" id="A0A5N6U1C7"/>
<keyword evidence="3" id="KW-1185">Reference proteome</keyword>
<sequence length="235" mass="25426">MVKWTIPENTERLLAVILAANPSLKLDYHLMAAIFSNGATYDALQNHLRRYVKQAEQLREEARARGVEIPCPGTPRTPRGVAKPSSSGTKARRTYSYATPTRRRARGQGLMEAVFGNGDPAAEDKGDEVKEGGDVIVIEDDDSDDDVKIVETPGSVAGSGGSLKKCKEEKVECKFEYGMPGLSKFTEAVRTKQEHTALAAVAAFGGRDVCSVIVDDPFGYPTPGLCDVDDLYGEV</sequence>
<organism evidence="2 3">
    <name type="scientific">Aspergillus avenaceus</name>
    <dbReference type="NCBI Taxonomy" id="36643"/>
    <lineage>
        <taxon>Eukaryota</taxon>
        <taxon>Fungi</taxon>
        <taxon>Dikarya</taxon>
        <taxon>Ascomycota</taxon>
        <taxon>Pezizomycotina</taxon>
        <taxon>Eurotiomycetes</taxon>
        <taxon>Eurotiomycetidae</taxon>
        <taxon>Eurotiales</taxon>
        <taxon>Aspergillaceae</taxon>
        <taxon>Aspergillus</taxon>
        <taxon>Aspergillus subgen. Circumdati</taxon>
    </lineage>
</organism>
<dbReference type="EMBL" id="ML742053">
    <property type="protein sequence ID" value="KAE8152433.1"/>
    <property type="molecule type" value="Genomic_DNA"/>
</dbReference>
<name>A0A5N6U1C7_ASPAV</name>
<reference evidence="2 3" key="1">
    <citation type="submission" date="2019-04" db="EMBL/GenBank/DDBJ databases">
        <title>Friends and foes A comparative genomics study of 23 Aspergillus species from section Flavi.</title>
        <authorList>
            <consortium name="DOE Joint Genome Institute"/>
            <person name="Kjaerbolling I."/>
            <person name="Vesth T."/>
            <person name="Frisvad J.C."/>
            <person name="Nybo J.L."/>
            <person name="Theobald S."/>
            <person name="Kildgaard S."/>
            <person name="Isbrandt T."/>
            <person name="Kuo A."/>
            <person name="Sato A."/>
            <person name="Lyhne E.K."/>
            <person name="Kogle M.E."/>
            <person name="Wiebenga A."/>
            <person name="Kun R.S."/>
            <person name="Lubbers R.J."/>
            <person name="Makela M.R."/>
            <person name="Barry K."/>
            <person name="Chovatia M."/>
            <person name="Clum A."/>
            <person name="Daum C."/>
            <person name="Haridas S."/>
            <person name="He G."/>
            <person name="LaButti K."/>
            <person name="Lipzen A."/>
            <person name="Mondo S."/>
            <person name="Riley R."/>
            <person name="Salamov A."/>
            <person name="Simmons B.A."/>
            <person name="Magnuson J.K."/>
            <person name="Henrissat B."/>
            <person name="Mortensen U.H."/>
            <person name="Larsen T.O."/>
            <person name="Devries R.P."/>
            <person name="Grigoriev I.V."/>
            <person name="Machida M."/>
            <person name="Baker S.E."/>
            <person name="Andersen M.R."/>
        </authorList>
    </citation>
    <scope>NUCLEOTIDE SEQUENCE [LARGE SCALE GENOMIC DNA]</scope>
    <source>
        <strain evidence="2 3">IBT 18842</strain>
    </source>
</reference>
<dbReference type="Proteomes" id="UP000325780">
    <property type="component" value="Unassembled WGS sequence"/>
</dbReference>
<gene>
    <name evidence="2" type="ORF">BDV25DRAFT_137882</name>
</gene>
<protein>
    <submittedName>
        <fullName evidence="2">Uncharacterized protein</fullName>
    </submittedName>
</protein>
<evidence type="ECO:0000256" key="1">
    <source>
        <dbReference type="SAM" id="MobiDB-lite"/>
    </source>
</evidence>
<evidence type="ECO:0000313" key="2">
    <source>
        <dbReference type="EMBL" id="KAE8152433.1"/>
    </source>
</evidence>
<evidence type="ECO:0000313" key="3">
    <source>
        <dbReference type="Proteomes" id="UP000325780"/>
    </source>
</evidence>
<proteinExistence type="predicted"/>